<feature type="chain" id="PRO_5023930837" description="EF-hand domain-containing protein" evidence="5">
    <location>
        <begin position="23"/>
        <end position="548"/>
    </location>
</feature>
<feature type="transmembrane region" description="Helical" evidence="4">
    <location>
        <begin position="103"/>
        <end position="126"/>
    </location>
</feature>
<dbReference type="GO" id="GO:0015369">
    <property type="term" value="F:calcium:proton antiporter activity"/>
    <property type="evidence" value="ECO:0007669"/>
    <property type="project" value="TreeGrafter"/>
</dbReference>
<evidence type="ECO:0000256" key="1">
    <source>
        <dbReference type="ARBA" id="ARBA00022449"/>
    </source>
</evidence>
<keyword evidence="4" id="KW-1133">Transmembrane helix</keyword>
<name>A0A5J4ZQI6_9ASTE</name>
<dbReference type="AlphaFoldDB" id="A0A5J4ZQI6"/>
<dbReference type="PROSITE" id="PS00018">
    <property type="entry name" value="EF_HAND_1"/>
    <property type="match status" value="2"/>
</dbReference>
<keyword evidence="4" id="KW-0812">Transmembrane</keyword>
<keyword evidence="3" id="KW-0406">Ion transport</keyword>
<keyword evidence="8" id="KW-1185">Reference proteome</keyword>
<keyword evidence="5" id="KW-0732">Signal</keyword>
<organism evidence="7 8">
    <name type="scientific">Nyssa sinensis</name>
    <dbReference type="NCBI Taxonomy" id="561372"/>
    <lineage>
        <taxon>Eukaryota</taxon>
        <taxon>Viridiplantae</taxon>
        <taxon>Streptophyta</taxon>
        <taxon>Embryophyta</taxon>
        <taxon>Tracheophyta</taxon>
        <taxon>Spermatophyta</taxon>
        <taxon>Magnoliopsida</taxon>
        <taxon>eudicotyledons</taxon>
        <taxon>Gunneridae</taxon>
        <taxon>Pentapetalae</taxon>
        <taxon>asterids</taxon>
        <taxon>Cornales</taxon>
        <taxon>Nyssaceae</taxon>
        <taxon>Nyssa</taxon>
    </lineage>
</organism>
<dbReference type="SUPFAM" id="SSF47473">
    <property type="entry name" value="EF-hand"/>
    <property type="match status" value="1"/>
</dbReference>
<dbReference type="SMART" id="SM00054">
    <property type="entry name" value="EFh"/>
    <property type="match status" value="2"/>
</dbReference>
<reference evidence="7 8" key="1">
    <citation type="submission" date="2019-09" db="EMBL/GenBank/DDBJ databases">
        <title>A chromosome-level genome assembly of the Chinese tupelo Nyssa sinensis.</title>
        <authorList>
            <person name="Yang X."/>
            <person name="Kang M."/>
            <person name="Yang Y."/>
            <person name="Xiong H."/>
            <person name="Wang M."/>
            <person name="Zhang Z."/>
            <person name="Wang Z."/>
            <person name="Wu H."/>
            <person name="Ma T."/>
            <person name="Liu J."/>
            <person name="Xi Z."/>
        </authorList>
    </citation>
    <scope>NUCLEOTIDE SEQUENCE [LARGE SCALE GENOMIC DNA]</scope>
    <source>
        <strain evidence="7">J267</strain>
        <tissue evidence="7">Leaf</tissue>
    </source>
</reference>
<dbReference type="Proteomes" id="UP000325577">
    <property type="component" value="Linkage Group LG6"/>
</dbReference>
<dbReference type="InterPro" id="IPR004713">
    <property type="entry name" value="CaH_exchang"/>
</dbReference>
<evidence type="ECO:0000313" key="8">
    <source>
        <dbReference type="Proteomes" id="UP000325577"/>
    </source>
</evidence>
<feature type="domain" description="EF-hand" evidence="6">
    <location>
        <begin position="282"/>
        <end position="317"/>
    </location>
</feature>
<keyword evidence="2" id="KW-0106">Calcium</keyword>
<dbReference type="GO" id="GO:0006874">
    <property type="term" value="P:intracellular calcium ion homeostasis"/>
    <property type="evidence" value="ECO:0007669"/>
    <property type="project" value="TreeGrafter"/>
</dbReference>
<evidence type="ECO:0000259" key="6">
    <source>
        <dbReference type="PROSITE" id="PS50222"/>
    </source>
</evidence>
<keyword evidence="4" id="KW-0472">Membrane</keyword>
<accession>A0A5J4ZQI6</accession>
<evidence type="ECO:0000256" key="4">
    <source>
        <dbReference type="SAM" id="Phobius"/>
    </source>
</evidence>
<evidence type="ECO:0000256" key="3">
    <source>
        <dbReference type="ARBA" id="ARBA00023065"/>
    </source>
</evidence>
<protein>
    <recommendedName>
        <fullName evidence="6">EF-hand domain-containing protein</fullName>
    </recommendedName>
</protein>
<evidence type="ECO:0000256" key="2">
    <source>
        <dbReference type="ARBA" id="ARBA00022837"/>
    </source>
</evidence>
<feature type="signal peptide" evidence="5">
    <location>
        <begin position="1"/>
        <end position="22"/>
    </location>
</feature>
<feature type="transmembrane region" description="Helical" evidence="4">
    <location>
        <begin position="392"/>
        <end position="410"/>
    </location>
</feature>
<sequence>MKIIRATSVFFLLLLMTHLGYSRLARENLSLISDGVDNQARQSSIIELNLGESTVTCTPSYSFLPCTTDPLGLLLLILLYEYLLYVGDNYISAGSELFFQTFGPGFFGASLFHILGTIPMVVMTLASGLSVSTESAGEQATMGMSILAGSAVMLLTLIWGLCVAFGCFDLSEASNSPKSEHAKPFSLTGFGVRTDDDTRKTAIVMILSMVPFLILQLAKILNSYLATRVTILVSLLVTLAFLFAYCIYQVFQPWIQNRRFEYLLSKFVKDKLLVLLTSHGRPNIQFIRQIFREIDNDGNGKISKEELRVLILGIQLQDYFGLDEGELLQKVIEIFDTSGDDHIDQAEFERGLLKYICDKNENFVIKDHHQKAKEEEWRVVSKGGAQKSWRNYFKATVQVLLGTIILLLLGSPLTGTVTDFASAVNLSSFYVTYFVIPLALNMRMALSLINSARQKTQNAISLSFSEIYSSVFMNNMMSLLTFLALVYIRNLPWDVSAEVLVVLIICTMMGICTIIFTKFALWTCFVAFLMYFLSLLMLYVLITVCGWS</sequence>
<dbReference type="CDD" id="cd00051">
    <property type="entry name" value="EFh"/>
    <property type="match status" value="1"/>
</dbReference>
<keyword evidence="1" id="KW-0050">Antiport</keyword>
<dbReference type="PANTHER" id="PTHR31503:SF80">
    <property type="entry name" value="EF-HAND DOMAIN-CONTAINING PROTEIN"/>
    <property type="match status" value="1"/>
</dbReference>
<dbReference type="Pfam" id="PF13499">
    <property type="entry name" value="EF-hand_7"/>
    <property type="match status" value="1"/>
</dbReference>
<gene>
    <name evidence="7" type="ORF">F0562_013853</name>
</gene>
<dbReference type="PANTHER" id="PTHR31503">
    <property type="entry name" value="VACUOLAR CALCIUM ION TRANSPORTER"/>
    <property type="match status" value="1"/>
</dbReference>
<dbReference type="InterPro" id="IPR011992">
    <property type="entry name" value="EF-hand-dom_pair"/>
</dbReference>
<dbReference type="Gene3D" id="1.10.238.10">
    <property type="entry name" value="EF-hand"/>
    <property type="match status" value="1"/>
</dbReference>
<feature type="transmembrane region" description="Helical" evidence="4">
    <location>
        <begin position="521"/>
        <end position="542"/>
    </location>
</feature>
<dbReference type="OrthoDB" id="26525at2759"/>
<dbReference type="InterPro" id="IPR002048">
    <property type="entry name" value="EF_hand_dom"/>
</dbReference>
<feature type="domain" description="EF-hand" evidence="6">
    <location>
        <begin position="323"/>
        <end position="358"/>
    </location>
</feature>
<dbReference type="InterPro" id="IPR018247">
    <property type="entry name" value="EF_Hand_1_Ca_BS"/>
</dbReference>
<feature type="transmembrane region" description="Helical" evidence="4">
    <location>
        <begin position="495"/>
        <end position="516"/>
    </location>
</feature>
<feature type="transmembrane region" description="Helical" evidence="4">
    <location>
        <begin position="71"/>
        <end position="91"/>
    </location>
</feature>
<evidence type="ECO:0000256" key="5">
    <source>
        <dbReference type="SAM" id="SignalP"/>
    </source>
</evidence>
<feature type="transmembrane region" description="Helical" evidence="4">
    <location>
        <begin position="471"/>
        <end position="489"/>
    </location>
</feature>
<evidence type="ECO:0000313" key="7">
    <source>
        <dbReference type="EMBL" id="KAA8519702.1"/>
    </source>
</evidence>
<dbReference type="GO" id="GO:0005509">
    <property type="term" value="F:calcium ion binding"/>
    <property type="evidence" value="ECO:0007669"/>
    <property type="project" value="InterPro"/>
</dbReference>
<feature type="transmembrane region" description="Helical" evidence="4">
    <location>
        <begin position="202"/>
        <end position="225"/>
    </location>
</feature>
<feature type="transmembrane region" description="Helical" evidence="4">
    <location>
        <begin position="146"/>
        <end position="168"/>
    </location>
</feature>
<dbReference type="GO" id="GO:0016020">
    <property type="term" value="C:membrane"/>
    <property type="evidence" value="ECO:0007669"/>
    <property type="project" value="InterPro"/>
</dbReference>
<keyword evidence="1" id="KW-0813">Transport</keyword>
<dbReference type="PROSITE" id="PS50222">
    <property type="entry name" value="EF_HAND_2"/>
    <property type="match status" value="2"/>
</dbReference>
<feature type="transmembrane region" description="Helical" evidence="4">
    <location>
        <begin position="231"/>
        <end position="251"/>
    </location>
</feature>
<feature type="transmembrane region" description="Helical" evidence="4">
    <location>
        <begin position="430"/>
        <end position="450"/>
    </location>
</feature>
<dbReference type="EMBL" id="CM018049">
    <property type="protein sequence ID" value="KAA8519702.1"/>
    <property type="molecule type" value="Genomic_DNA"/>
</dbReference>
<proteinExistence type="predicted"/>